<protein>
    <recommendedName>
        <fullName evidence="3">HmuY protein</fullName>
    </recommendedName>
</protein>
<organism evidence="1 2">
    <name type="scientific">Arcicella rosea</name>
    <dbReference type="NCBI Taxonomy" id="502909"/>
    <lineage>
        <taxon>Bacteria</taxon>
        <taxon>Pseudomonadati</taxon>
        <taxon>Bacteroidota</taxon>
        <taxon>Cytophagia</taxon>
        <taxon>Cytophagales</taxon>
        <taxon>Flectobacillaceae</taxon>
        <taxon>Arcicella</taxon>
    </lineage>
</organism>
<dbReference type="EMBL" id="JACHKT010000014">
    <property type="protein sequence ID" value="MBB6003530.1"/>
    <property type="molecule type" value="Genomic_DNA"/>
</dbReference>
<evidence type="ECO:0000313" key="1">
    <source>
        <dbReference type="EMBL" id="MBB6003530.1"/>
    </source>
</evidence>
<keyword evidence="2" id="KW-1185">Reference proteome</keyword>
<dbReference type="Proteomes" id="UP000524404">
    <property type="component" value="Unassembled WGS sequence"/>
</dbReference>
<dbReference type="PROSITE" id="PS51257">
    <property type="entry name" value="PROKAR_LIPOPROTEIN"/>
    <property type="match status" value="1"/>
</dbReference>
<proteinExistence type="predicted"/>
<dbReference type="RefSeq" id="WP_184134046.1">
    <property type="nucleotide sequence ID" value="NZ_JACHKT010000014.1"/>
</dbReference>
<evidence type="ECO:0000313" key="2">
    <source>
        <dbReference type="Proteomes" id="UP000524404"/>
    </source>
</evidence>
<dbReference type="Pfam" id="PF14064">
    <property type="entry name" value="HmuY"/>
    <property type="match status" value="1"/>
</dbReference>
<sequence>MNSFQKFTLSTLVISTLFSACKKDDDVVVQPVKSETVKDLPADPTTSVGANGQPTSTGKYTFFSFKNGIVASTDSASLKWDIGFKATTIITNGGTSGSGQAAAVVLNGIFNEITEVPASATFAQDSKTAFAVPTGSGNGWYSYANGIISPTAGKVILIKTAEGKYAKVEILSYYKGAPTTPAATDAARYYTFRYVYQPEASTKFN</sequence>
<dbReference type="CDD" id="cd12105">
    <property type="entry name" value="HmuY"/>
    <property type="match status" value="1"/>
</dbReference>
<reference evidence="1 2" key="1">
    <citation type="submission" date="2020-08" db="EMBL/GenBank/DDBJ databases">
        <title>Functional genomics of gut bacteria from endangered species of beetles.</title>
        <authorList>
            <person name="Carlos-Shanley C."/>
        </authorList>
    </citation>
    <scope>NUCLEOTIDE SEQUENCE [LARGE SCALE GENOMIC DNA]</scope>
    <source>
        <strain evidence="1 2">S00070</strain>
    </source>
</reference>
<dbReference type="InterPro" id="IPR025921">
    <property type="entry name" value="HmuY"/>
</dbReference>
<dbReference type="AlphaFoldDB" id="A0A841ETB8"/>
<evidence type="ECO:0008006" key="3">
    <source>
        <dbReference type="Google" id="ProtNLM"/>
    </source>
</evidence>
<gene>
    <name evidence="1" type="ORF">HNP25_002188</name>
</gene>
<accession>A0A841ETB8</accession>
<comment type="caution">
    <text evidence="1">The sequence shown here is derived from an EMBL/GenBank/DDBJ whole genome shotgun (WGS) entry which is preliminary data.</text>
</comment>
<name>A0A841ETB8_9BACT</name>